<keyword evidence="1" id="KW-0812">Transmembrane</keyword>
<dbReference type="EMBL" id="CP046566">
    <property type="protein sequence ID" value="QGW27972.1"/>
    <property type="molecule type" value="Genomic_DNA"/>
</dbReference>
<feature type="transmembrane region" description="Helical" evidence="1">
    <location>
        <begin position="29"/>
        <end position="48"/>
    </location>
</feature>
<dbReference type="Pfam" id="PF13568">
    <property type="entry name" value="OMP_b-brl_2"/>
    <property type="match status" value="1"/>
</dbReference>
<feature type="domain" description="Outer membrane protein beta-barrel" evidence="2">
    <location>
        <begin position="48"/>
        <end position="210"/>
    </location>
</feature>
<dbReference type="KEGG" id="fls:GLV81_07570"/>
<accession>A0A6I6GM10</accession>
<dbReference type="Proteomes" id="UP000426027">
    <property type="component" value="Chromosome"/>
</dbReference>
<keyword evidence="1" id="KW-1133">Transmembrane helix</keyword>
<dbReference type="InterPro" id="IPR025665">
    <property type="entry name" value="Beta-barrel_OMP_2"/>
</dbReference>
<organism evidence="3 4">
    <name type="scientific">Phnomibacter ginsenosidimutans</name>
    <dbReference type="NCBI Taxonomy" id="2676868"/>
    <lineage>
        <taxon>Bacteria</taxon>
        <taxon>Pseudomonadati</taxon>
        <taxon>Bacteroidota</taxon>
        <taxon>Chitinophagia</taxon>
        <taxon>Chitinophagales</taxon>
        <taxon>Chitinophagaceae</taxon>
        <taxon>Phnomibacter</taxon>
    </lineage>
</organism>
<evidence type="ECO:0000313" key="4">
    <source>
        <dbReference type="Proteomes" id="UP000426027"/>
    </source>
</evidence>
<proteinExistence type="predicted"/>
<protein>
    <submittedName>
        <fullName evidence="3">Outer membrane beta-barrel protein</fullName>
    </submittedName>
</protein>
<keyword evidence="1" id="KW-0472">Membrane</keyword>
<name>A0A6I6GM10_9BACT</name>
<dbReference type="AlphaFoldDB" id="A0A6I6GM10"/>
<evidence type="ECO:0000256" key="1">
    <source>
        <dbReference type="SAM" id="Phobius"/>
    </source>
</evidence>
<sequence length="232" mass="25915">MQQVVKTTHYFGRLFEVEMHTFKWSSLPFLMKKSFIIVLVNLLLGLIAQGQIKYGLKAGLNVANQTKNMSIPQVPNTIQNTKPMPGYQLGGFVKATLSKHLSLSAEPAFSVVGAGMTLLDDNLKSYNVREKIGYIELPLILQYKLQQLYFGAGPSVGVKVFSKLSGFENRSFDITHYKPFDAAGNVVVGYALSKKVDLNARYSHGFTNLIKDPGNATTKNRFFNLSVFFYLQ</sequence>
<reference evidence="3 4" key="1">
    <citation type="submission" date="2019-11" db="EMBL/GenBank/DDBJ databases">
        <authorList>
            <person name="Im W.T."/>
        </authorList>
    </citation>
    <scope>NUCLEOTIDE SEQUENCE [LARGE SCALE GENOMIC DNA]</scope>
    <source>
        <strain evidence="3 4">SB-02</strain>
    </source>
</reference>
<keyword evidence="4" id="KW-1185">Reference proteome</keyword>
<evidence type="ECO:0000259" key="2">
    <source>
        <dbReference type="Pfam" id="PF13568"/>
    </source>
</evidence>
<evidence type="ECO:0000313" key="3">
    <source>
        <dbReference type="EMBL" id="QGW27972.1"/>
    </source>
</evidence>
<gene>
    <name evidence="3" type="ORF">GLV81_07570</name>
</gene>